<organism evidence="2 3">
    <name type="scientific">Yoonia vestfoldensis SKA53</name>
    <dbReference type="NCBI Taxonomy" id="314232"/>
    <lineage>
        <taxon>Bacteria</taxon>
        <taxon>Pseudomonadati</taxon>
        <taxon>Pseudomonadota</taxon>
        <taxon>Alphaproteobacteria</taxon>
        <taxon>Rhodobacterales</taxon>
        <taxon>Paracoccaceae</taxon>
        <taxon>Yoonia</taxon>
    </lineage>
</organism>
<feature type="transmembrane region" description="Helical" evidence="1">
    <location>
        <begin position="360"/>
        <end position="376"/>
    </location>
</feature>
<feature type="transmembrane region" description="Helical" evidence="1">
    <location>
        <begin position="58"/>
        <end position="77"/>
    </location>
</feature>
<reference evidence="2 3" key="1">
    <citation type="submission" date="2006-01" db="EMBL/GenBank/DDBJ databases">
        <authorList>
            <person name="Hagstrom A."/>
            <person name="Ferriera S."/>
            <person name="Johnson J."/>
            <person name="Kravitz S."/>
            <person name="Halpern A."/>
            <person name="Remington K."/>
            <person name="Beeson K."/>
            <person name="Tran B."/>
            <person name="Rogers Y.-H."/>
            <person name="Friedman R."/>
            <person name="Venter J.C."/>
        </authorList>
    </citation>
    <scope>NUCLEOTIDE SEQUENCE [LARGE SCALE GENOMIC DNA]</scope>
    <source>
        <strain evidence="2 3">SKA53</strain>
    </source>
</reference>
<feature type="transmembrane region" description="Helical" evidence="1">
    <location>
        <begin position="27"/>
        <end position="46"/>
    </location>
</feature>
<proteinExistence type="predicted"/>
<feature type="transmembrane region" description="Helical" evidence="1">
    <location>
        <begin position="113"/>
        <end position="132"/>
    </location>
</feature>
<feature type="transmembrane region" description="Helical" evidence="1">
    <location>
        <begin position="89"/>
        <end position="106"/>
    </location>
</feature>
<gene>
    <name evidence="2" type="ORF">SKA53_05003</name>
</gene>
<dbReference type="EMBL" id="AAMS01000005">
    <property type="protein sequence ID" value="EAQ06418.1"/>
    <property type="molecule type" value="Genomic_DNA"/>
</dbReference>
<dbReference type="HOGENOM" id="CLU_688488_0_0_5"/>
<dbReference type="Proteomes" id="UP000004507">
    <property type="component" value="Unassembled WGS sequence"/>
</dbReference>
<accession>A3V694</accession>
<keyword evidence="1" id="KW-0812">Transmembrane</keyword>
<keyword evidence="3" id="KW-1185">Reference proteome</keyword>
<sequence>MGWFVLLVVASGFLAFAQDFLLGSLFPVQVALRVLLLVQILYILAIGRFGTQQLPSMLVFPIVLLSISMLATLLLQLVDGADLSRTLRAFYFMFGIGVFIAFLPFVPLSIERIPLFATFTVACVLFGTLQVLSQDLFLSEALLTEFGLVYVLFTSGSVRAVSFFNSAPRFAEFLVFVLCWLLFDIVSRRRLIFLKLMMYGVCLWLLFNTFSRSGYILFVVATAVVVFGAQRQIFGGRDIRGLLGRLFAVIALALSLAAVVGFVDFERLGITDSTSLKARFDHWRVLQERVAGFTLLQYLFGSGEAAMFSRSELEYFVVDNLFIALFLYSGLFALFAFLLLVASTIIVISTIMHSKSASRMLPALALYVGLIFQGFFVDNHNTIFLVQICLLGMIRAKWPT</sequence>
<evidence type="ECO:0000256" key="1">
    <source>
        <dbReference type="SAM" id="Phobius"/>
    </source>
</evidence>
<feature type="transmembrane region" description="Helical" evidence="1">
    <location>
        <begin position="213"/>
        <end position="230"/>
    </location>
</feature>
<dbReference type="RefSeq" id="WP_007204956.1">
    <property type="nucleotide sequence ID" value="NZ_CH672414.1"/>
</dbReference>
<feature type="transmembrane region" description="Helical" evidence="1">
    <location>
        <begin position="166"/>
        <end position="183"/>
    </location>
</feature>
<feature type="transmembrane region" description="Helical" evidence="1">
    <location>
        <begin position="242"/>
        <end position="263"/>
    </location>
</feature>
<protein>
    <submittedName>
        <fullName evidence="2">Uncharacterized protein</fullName>
    </submittedName>
</protein>
<comment type="caution">
    <text evidence="2">The sequence shown here is derived from an EMBL/GenBank/DDBJ whole genome shotgun (WGS) entry which is preliminary data.</text>
</comment>
<evidence type="ECO:0000313" key="3">
    <source>
        <dbReference type="Proteomes" id="UP000004507"/>
    </source>
</evidence>
<dbReference type="STRING" id="314232.SKA53_05003"/>
<evidence type="ECO:0000313" key="2">
    <source>
        <dbReference type="EMBL" id="EAQ06418.1"/>
    </source>
</evidence>
<name>A3V694_9RHOB</name>
<keyword evidence="1" id="KW-0472">Membrane</keyword>
<keyword evidence="1" id="KW-1133">Transmembrane helix</keyword>
<dbReference type="AlphaFoldDB" id="A3V694"/>
<feature type="transmembrane region" description="Helical" evidence="1">
    <location>
        <begin position="321"/>
        <end position="348"/>
    </location>
</feature>